<gene>
    <name evidence="2" type="ORF">SAMN02799620_00808</name>
</gene>
<dbReference type="InterPro" id="IPR056964">
    <property type="entry name" value="Phage_holin"/>
</dbReference>
<dbReference type="STRING" id="1502745.SAMN02799620_00808"/>
<dbReference type="Pfam" id="PF23778">
    <property type="entry name" value="Phage_holin_2"/>
    <property type="match status" value="1"/>
</dbReference>
<evidence type="ECO:0000313" key="3">
    <source>
        <dbReference type="Proteomes" id="UP000199707"/>
    </source>
</evidence>
<sequence>MKWFIRVCVALIGAALLADIWWFEPNTFRVAANVSLIAVAVFTTIFTVRYGFWSKWWTSRVGSAYLALKIFMSMLLWQIVLATWWDTDFPGRQEIRFAIYSLGAVSALAMIPKLVSEQRRSGETDVP</sequence>
<keyword evidence="1" id="KW-1133">Transmembrane helix</keyword>
<evidence type="ECO:0008006" key="4">
    <source>
        <dbReference type="Google" id="ProtNLM"/>
    </source>
</evidence>
<feature type="transmembrane region" description="Helical" evidence="1">
    <location>
        <begin position="97"/>
        <end position="115"/>
    </location>
</feature>
<keyword evidence="1" id="KW-0812">Transmembrane</keyword>
<evidence type="ECO:0000256" key="1">
    <source>
        <dbReference type="SAM" id="Phobius"/>
    </source>
</evidence>
<accession>A0A1G4VFS2</accession>
<evidence type="ECO:0000313" key="2">
    <source>
        <dbReference type="EMBL" id="SCX06078.1"/>
    </source>
</evidence>
<dbReference type="EMBL" id="FMUB01000002">
    <property type="protein sequence ID" value="SCX06078.1"/>
    <property type="molecule type" value="Genomic_DNA"/>
</dbReference>
<dbReference type="Proteomes" id="UP000199707">
    <property type="component" value="Unassembled WGS sequence"/>
</dbReference>
<dbReference type="RefSeq" id="WP_090354066.1">
    <property type="nucleotide sequence ID" value="NZ_FMUB01000002.1"/>
</dbReference>
<protein>
    <recommendedName>
        <fullName evidence="4">Holin</fullName>
    </recommendedName>
</protein>
<dbReference type="AlphaFoldDB" id="A0A1G4VFS2"/>
<feature type="transmembrane region" description="Helical" evidence="1">
    <location>
        <begin position="30"/>
        <end position="52"/>
    </location>
</feature>
<reference evidence="3" key="1">
    <citation type="submission" date="2016-10" db="EMBL/GenBank/DDBJ databases">
        <authorList>
            <person name="Varghese N."/>
            <person name="Submissions S."/>
        </authorList>
    </citation>
    <scope>NUCLEOTIDE SEQUENCE [LARGE SCALE GENOMIC DNA]</scope>
    <source>
        <strain evidence="3">UNC267MFSha1.1M11</strain>
    </source>
</reference>
<proteinExistence type="predicted"/>
<keyword evidence="1" id="KW-0472">Membrane</keyword>
<name>A0A1G4VFS2_9MYCO</name>
<feature type="transmembrane region" description="Helical" evidence="1">
    <location>
        <begin position="7"/>
        <end position="24"/>
    </location>
</feature>
<feature type="transmembrane region" description="Helical" evidence="1">
    <location>
        <begin position="64"/>
        <end position="85"/>
    </location>
</feature>
<organism evidence="2 3">
    <name type="scientific">Mycolicibacterium fluoranthenivorans</name>
    <dbReference type="NCBI Taxonomy" id="258505"/>
    <lineage>
        <taxon>Bacteria</taxon>
        <taxon>Bacillati</taxon>
        <taxon>Actinomycetota</taxon>
        <taxon>Actinomycetes</taxon>
        <taxon>Mycobacteriales</taxon>
        <taxon>Mycobacteriaceae</taxon>
        <taxon>Mycolicibacterium</taxon>
    </lineage>
</organism>